<gene>
    <name evidence="2" type="ORF">KGA66_16390</name>
</gene>
<dbReference type="AlphaFoldDB" id="A0A8J7WRF1"/>
<sequence>MVQRTALLQRVSGALYVINGIAKFLPQPDAVEQRLADLPAGAASAARRPSRGLLLLTLAALTGLLFYRRPWARGQAAFDASADLGQD</sequence>
<protein>
    <submittedName>
        <fullName evidence="2">Uncharacterized protein</fullName>
    </submittedName>
</protein>
<proteinExistence type="predicted"/>
<dbReference type="InterPro" id="IPR046104">
    <property type="entry name" value="DUF6041"/>
</dbReference>
<reference evidence="2" key="1">
    <citation type="submission" date="2021-04" db="EMBL/GenBank/DDBJ databases">
        <title>Genome based classification of Actinospica acidithermotolerans sp. nov., an actinobacterium isolated from an Indonesian hot spring.</title>
        <authorList>
            <person name="Kusuma A.B."/>
            <person name="Putra K.E."/>
            <person name="Nafisah S."/>
            <person name="Loh J."/>
            <person name="Nouioui I."/>
            <person name="Goodfellow M."/>
        </authorList>
    </citation>
    <scope>NUCLEOTIDE SEQUENCE</scope>
    <source>
        <strain evidence="2">DSM 45618</strain>
    </source>
</reference>
<keyword evidence="1" id="KW-1133">Transmembrane helix</keyword>
<evidence type="ECO:0000313" key="2">
    <source>
        <dbReference type="EMBL" id="MBS2964637.1"/>
    </source>
</evidence>
<dbReference type="RefSeq" id="WP_211469000.1">
    <property type="nucleotide sequence ID" value="NZ_JAGSXH010000055.1"/>
</dbReference>
<dbReference type="Pfam" id="PF19507">
    <property type="entry name" value="DUF6041"/>
    <property type="match status" value="1"/>
</dbReference>
<comment type="caution">
    <text evidence="2">The sequence shown here is derived from an EMBL/GenBank/DDBJ whole genome shotgun (WGS) entry which is preliminary data.</text>
</comment>
<organism evidence="2 3">
    <name type="scientific">Actinocrinis puniceicyclus</name>
    <dbReference type="NCBI Taxonomy" id="977794"/>
    <lineage>
        <taxon>Bacteria</taxon>
        <taxon>Bacillati</taxon>
        <taxon>Actinomycetota</taxon>
        <taxon>Actinomycetes</taxon>
        <taxon>Catenulisporales</taxon>
        <taxon>Actinospicaceae</taxon>
        <taxon>Actinocrinis</taxon>
    </lineage>
</organism>
<feature type="transmembrane region" description="Helical" evidence="1">
    <location>
        <begin position="50"/>
        <end position="67"/>
    </location>
</feature>
<keyword evidence="3" id="KW-1185">Reference proteome</keyword>
<evidence type="ECO:0000313" key="3">
    <source>
        <dbReference type="Proteomes" id="UP000677913"/>
    </source>
</evidence>
<evidence type="ECO:0000256" key="1">
    <source>
        <dbReference type="SAM" id="Phobius"/>
    </source>
</evidence>
<dbReference type="EMBL" id="JAGSXH010000055">
    <property type="protein sequence ID" value="MBS2964637.1"/>
    <property type="molecule type" value="Genomic_DNA"/>
</dbReference>
<accession>A0A8J7WRF1</accession>
<name>A0A8J7WRF1_9ACTN</name>
<dbReference type="Proteomes" id="UP000677913">
    <property type="component" value="Unassembled WGS sequence"/>
</dbReference>
<keyword evidence="1" id="KW-0812">Transmembrane</keyword>
<keyword evidence="1" id="KW-0472">Membrane</keyword>